<dbReference type="GO" id="GO:0005829">
    <property type="term" value="C:cytosol"/>
    <property type="evidence" value="ECO:0007669"/>
    <property type="project" value="TreeGrafter"/>
</dbReference>
<evidence type="ECO:0000313" key="5">
    <source>
        <dbReference type="Proteomes" id="UP000284006"/>
    </source>
</evidence>
<dbReference type="InterPro" id="IPR036291">
    <property type="entry name" value="NAD(P)-bd_dom_sf"/>
</dbReference>
<sequence length="235" mass="24562">MKLQDATILVTGANRGLGLAFARAALERGARKVYAAARNPEQVTLAGVEPLRLDVLDEESVAEAARRCGDVTLVINNAGIAHVDSLLGDGGEASLRKHMETNFFGMLRVSRHFAPVLGKNGGGALLNVLSIASFINAPILSTYSISKTAAWGLTNALRNELNPQGTQVLGLHVGFIDTDLTEGFDMPKMPPALVAARAFDALEAGASEVMADEASQMVKANLSAAAAPYLGQGGH</sequence>
<dbReference type="PANTHER" id="PTHR43391:SF91">
    <property type="entry name" value="OS04G0390700 PROTEIN"/>
    <property type="match status" value="1"/>
</dbReference>
<accession>A0A418XFK3</accession>
<dbReference type="Gene3D" id="3.40.50.720">
    <property type="entry name" value="NAD(P)-binding Rossmann-like Domain"/>
    <property type="match status" value="1"/>
</dbReference>
<keyword evidence="5" id="KW-1185">Reference proteome</keyword>
<dbReference type="NCBIfam" id="NF006117">
    <property type="entry name" value="PRK08264.1-3"/>
    <property type="match status" value="1"/>
</dbReference>
<name>A0A418XFK3_9BURK</name>
<reference evidence="4 5" key="1">
    <citation type="submission" date="2018-09" db="EMBL/GenBank/DDBJ databases">
        <authorList>
            <person name="Zhu H."/>
        </authorList>
    </citation>
    <scope>NUCLEOTIDE SEQUENCE [LARGE SCALE GENOMIC DNA]</scope>
    <source>
        <strain evidence="4 5">K1S02-61</strain>
    </source>
</reference>
<dbReference type="RefSeq" id="WP_119812550.1">
    <property type="nucleotide sequence ID" value="NZ_QYUP01000151.1"/>
</dbReference>
<dbReference type="SUPFAM" id="SSF51735">
    <property type="entry name" value="NAD(P)-binding Rossmann-fold domains"/>
    <property type="match status" value="1"/>
</dbReference>
<dbReference type="InterPro" id="IPR020904">
    <property type="entry name" value="Sc_DH/Rdtase_CS"/>
</dbReference>
<dbReference type="PRINTS" id="PR00081">
    <property type="entry name" value="GDHRDH"/>
</dbReference>
<comment type="caution">
    <text evidence="4">The sequence shown here is derived from an EMBL/GenBank/DDBJ whole genome shotgun (WGS) entry which is preliminary data.</text>
</comment>
<dbReference type="PRINTS" id="PR00080">
    <property type="entry name" value="SDRFAMILY"/>
</dbReference>
<dbReference type="GO" id="GO:0016491">
    <property type="term" value="F:oxidoreductase activity"/>
    <property type="evidence" value="ECO:0007669"/>
    <property type="project" value="UniProtKB-KW"/>
</dbReference>
<evidence type="ECO:0000256" key="1">
    <source>
        <dbReference type="ARBA" id="ARBA00006484"/>
    </source>
</evidence>
<organism evidence="4 5">
    <name type="scientific">Massilia cavernae</name>
    <dbReference type="NCBI Taxonomy" id="2320864"/>
    <lineage>
        <taxon>Bacteria</taxon>
        <taxon>Pseudomonadati</taxon>
        <taxon>Pseudomonadota</taxon>
        <taxon>Betaproteobacteria</taxon>
        <taxon>Burkholderiales</taxon>
        <taxon>Oxalobacteraceae</taxon>
        <taxon>Telluria group</taxon>
        <taxon>Massilia</taxon>
    </lineage>
</organism>
<dbReference type="EMBL" id="QYUP01000151">
    <property type="protein sequence ID" value="RJG11244.1"/>
    <property type="molecule type" value="Genomic_DNA"/>
</dbReference>
<evidence type="ECO:0000256" key="3">
    <source>
        <dbReference type="RuleBase" id="RU000363"/>
    </source>
</evidence>
<evidence type="ECO:0000313" key="4">
    <source>
        <dbReference type="EMBL" id="RJG11244.1"/>
    </source>
</evidence>
<dbReference type="PROSITE" id="PS00061">
    <property type="entry name" value="ADH_SHORT"/>
    <property type="match status" value="1"/>
</dbReference>
<dbReference type="Pfam" id="PF00106">
    <property type="entry name" value="adh_short"/>
    <property type="match status" value="1"/>
</dbReference>
<dbReference type="OrthoDB" id="5786478at2"/>
<protein>
    <submittedName>
        <fullName evidence="4">SDR family oxidoreductase</fullName>
    </submittedName>
</protein>
<dbReference type="InterPro" id="IPR002347">
    <property type="entry name" value="SDR_fam"/>
</dbReference>
<proteinExistence type="inferred from homology"/>
<evidence type="ECO:0000256" key="2">
    <source>
        <dbReference type="ARBA" id="ARBA00023002"/>
    </source>
</evidence>
<dbReference type="NCBIfam" id="NF006119">
    <property type="entry name" value="PRK08264.1-5"/>
    <property type="match status" value="1"/>
</dbReference>
<keyword evidence="2" id="KW-0560">Oxidoreductase</keyword>
<gene>
    <name evidence="4" type="ORF">D3872_20465</name>
</gene>
<dbReference type="AlphaFoldDB" id="A0A418XFK3"/>
<comment type="similarity">
    <text evidence="1 3">Belongs to the short-chain dehydrogenases/reductases (SDR) family.</text>
</comment>
<dbReference type="PANTHER" id="PTHR43391">
    <property type="entry name" value="RETINOL DEHYDROGENASE-RELATED"/>
    <property type="match status" value="1"/>
</dbReference>
<dbReference type="Proteomes" id="UP000284006">
    <property type="component" value="Unassembled WGS sequence"/>
</dbReference>